<evidence type="ECO:0000313" key="1">
    <source>
        <dbReference type="EMBL" id="GLC30973.1"/>
    </source>
</evidence>
<comment type="caution">
    <text evidence="1">The sequence shown here is derived from an EMBL/GenBank/DDBJ whole genome shotgun (WGS) entry which is preliminary data.</text>
</comment>
<evidence type="ECO:0000313" key="2">
    <source>
        <dbReference type="Proteomes" id="UP001208567"/>
    </source>
</evidence>
<proteinExistence type="predicted"/>
<reference evidence="1 2" key="1">
    <citation type="journal article" date="2024" name="Int. J. Syst. Evol. Microbiol.">
        <title>Clostridium omnivorum sp. nov., isolated from anoxic soil under the treatment of reductive soil disinfestation.</title>
        <authorList>
            <person name="Ueki A."/>
            <person name="Tonouchi A."/>
            <person name="Kaku N."/>
            <person name="Honma S."/>
            <person name="Ueki K."/>
        </authorList>
    </citation>
    <scope>NUCLEOTIDE SEQUENCE [LARGE SCALE GENOMIC DNA]</scope>
    <source>
        <strain evidence="1 2">E14</strain>
    </source>
</reference>
<keyword evidence="2" id="KW-1185">Reference proteome</keyword>
<dbReference type="EMBL" id="BRXR01000001">
    <property type="protein sequence ID" value="GLC30973.1"/>
    <property type="molecule type" value="Genomic_DNA"/>
</dbReference>
<name>A0ABQ5N6X1_9CLOT</name>
<gene>
    <name evidence="1" type="ORF">bsdE14_23830</name>
</gene>
<dbReference type="RefSeq" id="WP_264850248.1">
    <property type="nucleotide sequence ID" value="NZ_BRXR01000001.1"/>
</dbReference>
<sequence>MCEIFNKLNEELTAKNIDDFRIIGFSDNDTLIIAGSLDFGYYHDIEIYFHETTYISCPTSFNYAKFRFATGEERKELLPKLFDGFEDLVICIVLDEGFDKNPVKHYIVAKNIEFRVGTVFYYKRDGLKEGERIAEWVK</sequence>
<dbReference type="Proteomes" id="UP001208567">
    <property type="component" value="Unassembled WGS sequence"/>
</dbReference>
<organism evidence="1 2">
    <name type="scientific">Clostridium omnivorum</name>
    <dbReference type="NCBI Taxonomy" id="1604902"/>
    <lineage>
        <taxon>Bacteria</taxon>
        <taxon>Bacillati</taxon>
        <taxon>Bacillota</taxon>
        <taxon>Clostridia</taxon>
        <taxon>Eubacteriales</taxon>
        <taxon>Clostridiaceae</taxon>
        <taxon>Clostridium</taxon>
    </lineage>
</organism>
<protein>
    <submittedName>
        <fullName evidence="1">Uncharacterized protein</fullName>
    </submittedName>
</protein>
<accession>A0ABQ5N6X1</accession>